<dbReference type="HOGENOM" id="CLU_060977_0_0_1"/>
<feature type="region of interest" description="Disordered" evidence="1">
    <location>
        <begin position="1"/>
        <end position="20"/>
    </location>
</feature>
<proteinExistence type="predicted"/>
<dbReference type="KEGG" id="pss:102457284"/>
<dbReference type="GO" id="GO:0005813">
    <property type="term" value="C:centrosome"/>
    <property type="evidence" value="ECO:0007669"/>
    <property type="project" value="Ensembl"/>
</dbReference>
<dbReference type="Proteomes" id="UP000007267">
    <property type="component" value="Unassembled WGS sequence"/>
</dbReference>
<gene>
    <name evidence="2" type="primary">HAUS8</name>
</gene>
<dbReference type="GO" id="GO:1990498">
    <property type="term" value="C:mitotic spindle microtubule"/>
    <property type="evidence" value="ECO:0007669"/>
    <property type="project" value="Ensembl"/>
</dbReference>
<keyword evidence="3" id="KW-1185">Reference proteome</keyword>
<dbReference type="eggNOG" id="ENOG502S04A">
    <property type="taxonomic scope" value="Eukaryota"/>
</dbReference>
<dbReference type="AlphaFoldDB" id="K7F270"/>
<dbReference type="RefSeq" id="XP_006126871.1">
    <property type="nucleotide sequence ID" value="XM_006126809.2"/>
</dbReference>
<reference evidence="3" key="1">
    <citation type="submission" date="2011-10" db="EMBL/GenBank/DDBJ databases">
        <authorList>
            <consortium name="Soft-shell Turtle Genome Consortium"/>
        </authorList>
    </citation>
    <scope>NUCLEOTIDE SEQUENCE [LARGE SCALE GENOMIC DNA]</scope>
    <source>
        <strain evidence="3">Daiwa-1</strain>
    </source>
</reference>
<accession>K7F270</accession>
<dbReference type="GO" id="GO:0070652">
    <property type="term" value="C:HAUS complex"/>
    <property type="evidence" value="ECO:0007669"/>
    <property type="project" value="Ensembl"/>
</dbReference>
<evidence type="ECO:0000313" key="2">
    <source>
        <dbReference type="Ensembl" id="ENSPSIP00000002130.1"/>
    </source>
</evidence>
<feature type="compositionally biased region" description="Basic and acidic residues" evidence="1">
    <location>
        <begin position="72"/>
        <end position="85"/>
    </location>
</feature>
<reference evidence="3" key="2">
    <citation type="journal article" date="2013" name="Nat. Genet.">
        <title>The draft genomes of soft-shell turtle and green sea turtle yield insights into the development and evolution of the turtle-specific body plan.</title>
        <authorList>
            <person name="Wang Z."/>
            <person name="Pascual-Anaya J."/>
            <person name="Zadissa A."/>
            <person name="Li W."/>
            <person name="Niimura Y."/>
            <person name="Huang Z."/>
            <person name="Li C."/>
            <person name="White S."/>
            <person name="Xiong Z."/>
            <person name="Fang D."/>
            <person name="Wang B."/>
            <person name="Ming Y."/>
            <person name="Chen Y."/>
            <person name="Zheng Y."/>
            <person name="Kuraku S."/>
            <person name="Pignatelli M."/>
            <person name="Herrero J."/>
            <person name="Beal K."/>
            <person name="Nozawa M."/>
            <person name="Li Q."/>
            <person name="Wang J."/>
            <person name="Zhang H."/>
            <person name="Yu L."/>
            <person name="Shigenobu S."/>
            <person name="Wang J."/>
            <person name="Liu J."/>
            <person name="Flicek P."/>
            <person name="Searle S."/>
            <person name="Wang J."/>
            <person name="Kuratani S."/>
            <person name="Yin Y."/>
            <person name="Aken B."/>
            <person name="Zhang G."/>
            <person name="Irie N."/>
        </authorList>
    </citation>
    <scope>NUCLEOTIDE SEQUENCE [LARGE SCALE GENOMIC DNA]</scope>
    <source>
        <strain evidence="3">Daiwa-1</strain>
    </source>
</reference>
<dbReference type="STRING" id="13735.ENSPSIP00000002130"/>
<dbReference type="EMBL" id="AGCU01111374">
    <property type="status" value="NOT_ANNOTATED_CDS"/>
    <property type="molecule type" value="Genomic_DNA"/>
</dbReference>
<reference evidence="2" key="3">
    <citation type="submission" date="2025-08" db="UniProtKB">
        <authorList>
            <consortium name="Ensembl"/>
        </authorList>
    </citation>
    <scope>IDENTIFICATION</scope>
</reference>
<evidence type="ECO:0000256" key="1">
    <source>
        <dbReference type="SAM" id="MobiDB-lite"/>
    </source>
</evidence>
<reference evidence="2" key="4">
    <citation type="submission" date="2025-09" db="UniProtKB">
        <authorList>
            <consortium name="Ensembl"/>
        </authorList>
    </citation>
    <scope>IDENTIFICATION</scope>
</reference>
<organism evidence="2 3">
    <name type="scientific">Pelodiscus sinensis</name>
    <name type="common">Chinese softshell turtle</name>
    <name type="synonym">Trionyx sinensis</name>
    <dbReference type="NCBI Taxonomy" id="13735"/>
    <lineage>
        <taxon>Eukaryota</taxon>
        <taxon>Metazoa</taxon>
        <taxon>Chordata</taxon>
        <taxon>Craniata</taxon>
        <taxon>Vertebrata</taxon>
        <taxon>Euteleostomi</taxon>
        <taxon>Archelosauria</taxon>
        <taxon>Testudinata</taxon>
        <taxon>Testudines</taxon>
        <taxon>Cryptodira</taxon>
        <taxon>Trionychia</taxon>
        <taxon>Trionychidae</taxon>
        <taxon>Pelodiscus</taxon>
    </lineage>
</organism>
<dbReference type="GO" id="GO:0007098">
    <property type="term" value="P:centrosome cycle"/>
    <property type="evidence" value="ECO:0007669"/>
    <property type="project" value="Ensembl"/>
</dbReference>
<dbReference type="Ensembl" id="ENSPSIT00000002137.1">
    <property type="protein sequence ID" value="ENSPSIP00000002130.1"/>
    <property type="gene ID" value="ENSPSIG00000002131.1"/>
</dbReference>
<evidence type="ECO:0000313" key="3">
    <source>
        <dbReference type="Proteomes" id="UP000007267"/>
    </source>
</evidence>
<sequence length="292" mass="33453">MVSSVKKSEKGETSIRRAGLEKCKDTTGTVNFQSTLLEDHDIARPDLDVSAINDKSLFKKTPGSKSVLRGESTSHKKEQKSKSFDSEDVIGMMESQALLLTYASIKMEKNIAKLEKEAEINLAILCAEKEKQQQELYGLKRQRLLQKREQQLEGVLDKQVEVLGPLVTTCEQFKNKYKTFATALDITRHELPVKNIHIEGNRHRYLEDLKKELAITQRLLEESEPGFSKENAKAFPVLKELKEVALKMDAELERSFKQVQDLSFEVSKEVSLNNQKVCEEIHGKEILKHWYF</sequence>
<dbReference type="CTD" id="93323"/>
<dbReference type="OrthoDB" id="10050218at2759"/>
<name>K7F270_PELSI</name>
<protein>
    <submittedName>
        <fullName evidence="2">HAUS augmin like complex subunit 8</fullName>
    </submittedName>
</protein>
<dbReference type="GO" id="GO:0051225">
    <property type="term" value="P:spindle assembly"/>
    <property type="evidence" value="ECO:0007669"/>
    <property type="project" value="Ensembl"/>
</dbReference>
<dbReference type="OMA" id="QMEMTES"/>
<dbReference type="GeneTree" id="ENSGT00390000010974"/>
<feature type="region of interest" description="Disordered" evidence="1">
    <location>
        <begin position="62"/>
        <end position="85"/>
    </location>
</feature>